<dbReference type="EMBL" id="JACIIJ010000018">
    <property type="protein sequence ID" value="MBB6224804.1"/>
    <property type="molecule type" value="Genomic_DNA"/>
</dbReference>
<gene>
    <name evidence="1" type="ORF">GGE66_005825</name>
</gene>
<name>A0A7X0DWH5_RHILE</name>
<accession>A0A7X0DWH5</accession>
<evidence type="ECO:0000313" key="1">
    <source>
        <dbReference type="EMBL" id="MBB6224804.1"/>
    </source>
</evidence>
<dbReference type="Proteomes" id="UP000517187">
    <property type="component" value="Unassembled WGS sequence"/>
</dbReference>
<sequence length="87" mass="9673">MHTRQKAKLVPKSCAQDFRDVSDALREICLSGMQAERNLCAQLTLGIDLLIFKRLGKGAGWPDLKSGVISQNAVEAYQGIADRRRPF</sequence>
<reference evidence="1 2" key="1">
    <citation type="submission" date="2020-08" db="EMBL/GenBank/DDBJ databases">
        <title>Genomic Encyclopedia of Type Strains, Phase IV (KMG-V): Genome sequencing to study the core and pangenomes of soil and plant-associated prokaryotes.</title>
        <authorList>
            <person name="Whitman W."/>
        </authorList>
    </citation>
    <scope>NUCLEOTIDE SEQUENCE [LARGE SCALE GENOMIC DNA]</scope>
    <source>
        <strain evidence="1 2">SEMIA 4011</strain>
    </source>
</reference>
<protein>
    <submittedName>
        <fullName evidence="1">Uncharacterized protein</fullName>
    </submittedName>
</protein>
<evidence type="ECO:0000313" key="2">
    <source>
        <dbReference type="Proteomes" id="UP000517187"/>
    </source>
</evidence>
<dbReference type="AlphaFoldDB" id="A0A7X0DWH5"/>
<comment type="caution">
    <text evidence="1">The sequence shown here is derived from an EMBL/GenBank/DDBJ whole genome shotgun (WGS) entry which is preliminary data.</text>
</comment>
<dbReference type="RefSeq" id="WP_210323417.1">
    <property type="nucleotide sequence ID" value="NZ_JACIIJ010000018.1"/>
</dbReference>
<proteinExistence type="predicted"/>
<organism evidence="1 2">
    <name type="scientific">Rhizobium leguminosarum</name>
    <dbReference type="NCBI Taxonomy" id="384"/>
    <lineage>
        <taxon>Bacteria</taxon>
        <taxon>Pseudomonadati</taxon>
        <taxon>Pseudomonadota</taxon>
        <taxon>Alphaproteobacteria</taxon>
        <taxon>Hyphomicrobiales</taxon>
        <taxon>Rhizobiaceae</taxon>
        <taxon>Rhizobium/Agrobacterium group</taxon>
        <taxon>Rhizobium</taxon>
    </lineage>
</organism>